<evidence type="ECO:0000313" key="2">
    <source>
        <dbReference type="EMBL" id="KAH9310324.1"/>
    </source>
</evidence>
<protein>
    <submittedName>
        <fullName evidence="2">Uncharacterized protein</fullName>
    </submittedName>
</protein>
<feature type="non-terminal residue" evidence="2">
    <location>
        <position position="1"/>
    </location>
</feature>
<organism evidence="2 3">
    <name type="scientific">Taxus chinensis</name>
    <name type="common">Chinese yew</name>
    <name type="synonym">Taxus wallichiana var. chinensis</name>
    <dbReference type="NCBI Taxonomy" id="29808"/>
    <lineage>
        <taxon>Eukaryota</taxon>
        <taxon>Viridiplantae</taxon>
        <taxon>Streptophyta</taxon>
        <taxon>Embryophyta</taxon>
        <taxon>Tracheophyta</taxon>
        <taxon>Spermatophyta</taxon>
        <taxon>Pinopsida</taxon>
        <taxon>Pinidae</taxon>
        <taxon>Conifers II</taxon>
        <taxon>Cupressales</taxon>
        <taxon>Taxaceae</taxon>
        <taxon>Taxus</taxon>
    </lineage>
</organism>
<gene>
    <name evidence="2" type="ORF">KI387_044729</name>
</gene>
<accession>A0AA38KXX6</accession>
<feature type="region of interest" description="Disordered" evidence="1">
    <location>
        <begin position="43"/>
        <end position="68"/>
    </location>
</feature>
<keyword evidence="3" id="KW-1185">Reference proteome</keyword>
<evidence type="ECO:0000256" key="1">
    <source>
        <dbReference type="SAM" id="MobiDB-lite"/>
    </source>
</evidence>
<name>A0AA38KXX6_TAXCH</name>
<dbReference type="Proteomes" id="UP000824469">
    <property type="component" value="Unassembled WGS sequence"/>
</dbReference>
<feature type="region of interest" description="Disordered" evidence="1">
    <location>
        <begin position="1"/>
        <end position="30"/>
    </location>
</feature>
<reference evidence="2 3" key="1">
    <citation type="journal article" date="2021" name="Nat. Plants">
        <title>The Taxus genome provides insights into paclitaxel biosynthesis.</title>
        <authorList>
            <person name="Xiong X."/>
            <person name="Gou J."/>
            <person name="Liao Q."/>
            <person name="Li Y."/>
            <person name="Zhou Q."/>
            <person name="Bi G."/>
            <person name="Li C."/>
            <person name="Du R."/>
            <person name="Wang X."/>
            <person name="Sun T."/>
            <person name="Guo L."/>
            <person name="Liang H."/>
            <person name="Lu P."/>
            <person name="Wu Y."/>
            <person name="Zhang Z."/>
            <person name="Ro D.K."/>
            <person name="Shang Y."/>
            <person name="Huang S."/>
            <person name="Yan J."/>
        </authorList>
    </citation>
    <scope>NUCLEOTIDE SEQUENCE [LARGE SCALE GENOMIC DNA]</scope>
    <source>
        <strain evidence="2">Ta-2019</strain>
    </source>
</reference>
<sequence>SEGNHGEQVSDQEDTLKEVEHLQQNKEEDYLSDLRDWFDEEEPMEITSSTPPSIFNAHKPTAMKENIH</sequence>
<comment type="caution">
    <text evidence="2">The sequence shown here is derived from an EMBL/GenBank/DDBJ whole genome shotgun (WGS) entry which is preliminary data.</text>
</comment>
<dbReference type="EMBL" id="JAHRHJ020000007">
    <property type="protein sequence ID" value="KAH9310324.1"/>
    <property type="molecule type" value="Genomic_DNA"/>
</dbReference>
<evidence type="ECO:0000313" key="3">
    <source>
        <dbReference type="Proteomes" id="UP000824469"/>
    </source>
</evidence>
<dbReference type="AlphaFoldDB" id="A0AA38KXX6"/>
<feature type="non-terminal residue" evidence="2">
    <location>
        <position position="68"/>
    </location>
</feature>
<feature type="compositionally biased region" description="Basic and acidic residues" evidence="1">
    <location>
        <begin position="14"/>
        <end position="30"/>
    </location>
</feature>
<proteinExistence type="predicted"/>